<evidence type="ECO:0000256" key="2">
    <source>
        <dbReference type="SAM" id="Phobius"/>
    </source>
</evidence>
<feature type="region of interest" description="Disordered" evidence="1">
    <location>
        <begin position="1"/>
        <end position="20"/>
    </location>
</feature>
<dbReference type="Pfam" id="PF11887">
    <property type="entry name" value="Mce4_CUP1"/>
    <property type="match status" value="1"/>
</dbReference>
<dbReference type="EMBL" id="JACYWE010000007">
    <property type="protein sequence ID" value="MBD8507253.1"/>
    <property type="molecule type" value="Genomic_DNA"/>
</dbReference>
<proteinExistence type="predicted"/>
<dbReference type="Proteomes" id="UP000642993">
    <property type="component" value="Unassembled WGS sequence"/>
</dbReference>
<feature type="compositionally biased region" description="Basic and acidic residues" evidence="1">
    <location>
        <begin position="1"/>
        <end position="15"/>
    </location>
</feature>
<dbReference type="PANTHER" id="PTHR33371:SF19">
    <property type="entry name" value="MCE-FAMILY PROTEIN MCE4A"/>
    <property type="match status" value="1"/>
</dbReference>
<dbReference type="RefSeq" id="WP_192039703.1">
    <property type="nucleotide sequence ID" value="NZ_JACYWE010000007.1"/>
</dbReference>
<protein>
    <submittedName>
        <fullName evidence="5">MCE family protein</fullName>
    </submittedName>
</protein>
<comment type="caution">
    <text evidence="5">The sequence shown here is derived from an EMBL/GenBank/DDBJ whole genome shotgun (WGS) entry which is preliminary data.</text>
</comment>
<dbReference type="InterPro" id="IPR052336">
    <property type="entry name" value="MlaD_Phospholipid_Transporter"/>
</dbReference>
<reference evidence="5" key="1">
    <citation type="submission" date="2020-09" db="EMBL/GenBank/DDBJ databases">
        <title>Hoyosella lacisalsi sp. nov., a halotolerant actinobacterium isolated from soil of Lake Gudzhirganskoe.</title>
        <authorList>
            <person name="Yang Q."/>
            <person name="Guo P.Y."/>
            <person name="Liu S.W."/>
            <person name="Li F.N."/>
            <person name="Sun C.H."/>
        </authorList>
    </citation>
    <scope>NUCLEOTIDE SEQUENCE</scope>
    <source>
        <strain evidence="5">G463</strain>
    </source>
</reference>
<evidence type="ECO:0000259" key="3">
    <source>
        <dbReference type="Pfam" id="PF02470"/>
    </source>
</evidence>
<dbReference type="AlphaFoldDB" id="A0A927JDR2"/>
<feature type="domain" description="Mce/MlaD" evidence="3">
    <location>
        <begin position="57"/>
        <end position="132"/>
    </location>
</feature>
<dbReference type="GO" id="GO:0005576">
    <property type="term" value="C:extracellular region"/>
    <property type="evidence" value="ECO:0007669"/>
    <property type="project" value="TreeGrafter"/>
</dbReference>
<keyword evidence="2" id="KW-1133">Transmembrane helix</keyword>
<dbReference type="InterPro" id="IPR024516">
    <property type="entry name" value="Mce_C"/>
</dbReference>
<evidence type="ECO:0000256" key="1">
    <source>
        <dbReference type="SAM" id="MobiDB-lite"/>
    </source>
</evidence>
<organism evidence="5 6">
    <name type="scientific">Lolliginicoccus lacisalsi</name>
    <dbReference type="NCBI Taxonomy" id="2742202"/>
    <lineage>
        <taxon>Bacteria</taxon>
        <taxon>Bacillati</taxon>
        <taxon>Actinomycetota</taxon>
        <taxon>Actinomycetes</taxon>
        <taxon>Mycobacteriales</taxon>
        <taxon>Hoyosellaceae</taxon>
        <taxon>Lolliginicoccus</taxon>
    </lineage>
</organism>
<keyword evidence="2" id="KW-0812">Transmembrane</keyword>
<name>A0A927JDR2_9ACTN</name>
<evidence type="ECO:0000313" key="6">
    <source>
        <dbReference type="Proteomes" id="UP000642993"/>
    </source>
</evidence>
<evidence type="ECO:0000313" key="5">
    <source>
        <dbReference type="EMBL" id="MBD8507253.1"/>
    </source>
</evidence>
<dbReference type="GO" id="GO:0051701">
    <property type="term" value="P:biological process involved in interaction with host"/>
    <property type="evidence" value="ECO:0007669"/>
    <property type="project" value="TreeGrafter"/>
</dbReference>
<accession>A0A927JDR2</accession>
<sequence length="461" mass="49008">MSDHPAPQERPQNPDHDDEFTGSWRHVGLGVVLIVMIASFIATTMLIYRNAFTERVAVTLLVGTVGNALSAGSDVKLGGALVGEVTGLRLRPGFEVEVSLAIDGSSAHLVPSTATARIVPKTLFGERYVQLVDTGIRSRPIRPGDVIEEDASGSAVDASRMYDVFYELLEAVPPAELATTLGSINAAMAGRGERIGEMMDRFSRMAASVNSEAPALEQQLGDIAELAETYSDVLPELVVALDELRGTTRTIVERRDDLAAMHQALIGAGRDSAAILEENQDRIIAITADSRETLEILARYSPAFGCSLAYFAGLRDRLEVAFGKGKGMPGLNLTIELANPRGNYVPNQDEARFFDERGPICYEPVDPAAGRFPQYPGGAPNTGAYAVPSRNPGQQDLAELPDPLALAAEVAAVPGSEAEGEARRALYGLAAGIDPVDVPGWTTLIGAPLLRGPAIRLVPGE</sequence>
<evidence type="ECO:0000259" key="4">
    <source>
        <dbReference type="Pfam" id="PF11887"/>
    </source>
</evidence>
<dbReference type="Pfam" id="PF02470">
    <property type="entry name" value="MlaD"/>
    <property type="match status" value="1"/>
</dbReference>
<dbReference type="PANTHER" id="PTHR33371">
    <property type="entry name" value="INTERMEMBRANE PHOSPHOLIPID TRANSPORT SYSTEM BINDING PROTEIN MLAD-RELATED"/>
    <property type="match status" value="1"/>
</dbReference>
<gene>
    <name evidence="5" type="ORF">HT102_12235</name>
</gene>
<feature type="domain" description="Mammalian cell entry C-terminal" evidence="4">
    <location>
        <begin position="138"/>
        <end position="359"/>
    </location>
</feature>
<keyword evidence="2" id="KW-0472">Membrane</keyword>
<dbReference type="InterPro" id="IPR003399">
    <property type="entry name" value="Mce/MlaD"/>
</dbReference>
<feature type="transmembrane region" description="Helical" evidence="2">
    <location>
        <begin position="27"/>
        <end position="48"/>
    </location>
</feature>
<keyword evidence="6" id="KW-1185">Reference proteome</keyword>